<dbReference type="EC" id="3.-.-.-" evidence="4"/>
<organism evidence="4">
    <name type="scientific">bioreactor metagenome</name>
    <dbReference type="NCBI Taxonomy" id="1076179"/>
    <lineage>
        <taxon>unclassified sequences</taxon>
        <taxon>metagenomes</taxon>
        <taxon>ecological metagenomes</taxon>
    </lineage>
</organism>
<evidence type="ECO:0000259" key="3">
    <source>
        <dbReference type="Pfam" id="PF04509"/>
    </source>
</evidence>
<dbReference type="InterPro" id="IPR050992">
    <property type="entry name" value="CheZ_family_phosphatases"/>
</dbReference>
<sequence length="210" mass="22599">MNNYSDEMNEIQKDVLREIANIGAGHAASALAAMLGKPIVQTVPSVKLVPLSEMPHILGGAEKVVVAGALQISGDFSGYLLMFLDFDQAEKIISLVKGKPRRKTGNISLHRISAMDKSVLSETVNIMGGSYLTAIAEFTNLKMIQSIPYLCLDMVGAVISIAVTETGKTGDFAVMFESELYNEKERIIGSLFLIPDEGSCCTILKVLGIT</sequence>
<dbReference type="InterPro" id="IPR007597">
    <property type="entry name" value="CheC"/>
</dbReference>
<dbReference type="Gene3D" id="3.40.1550.10">
    <property type="entry name" value="CheC-like"/>
    <property type="match status" value="1"/>
</dbReference>
<gene>
    <name evidence="4" type="primary">cheC_4</name>
    <name evidence="4" type="ORF">SDC9_43593</name>
</gene>
<dbReference type="InterPro" id="IPR028976">
    <property type="entry name" value="CheC-like_sf"/>
</dbReference>
<comment type="caution">
    <text evidence="4">The sequence shown here is derived from an EMBL/GenBank/DDBJ whole genome shotgun (WGS) entry which is preliminary data.</text>
</comment>
<dbReference type="Pfam" id="PF04509">
    <property type="entry name" value="CheC"/>
    <property type="match status" value="2"/>
</dbReference>
<dbReference type="EMBL" id="VSSQ01000554">
    <property type="protein sequence ID" value="MPL97402.1"/>
    <property type="molecule type" value="Genomic_DNA"/>
</dbReference>
<name>A0A644W3X4_9ZZZZ</name>
<reference evidence="4" key="1">
    <citation type="submission" date="2019-08" db="EMBL/GenBank/DDBJ databases">
        <authorList>
            <person name="Kucharzyk K."/>
            <person name="Murdoch R.W."/>
            <person name="Higgins S."/>
            <person name="Loffler F."/>
        </authorList>
    </citation>
    <scope>NUCLEOTIDE SEQUENCE</scope>
</reference>
<keyword evidence="1" id="KW-0145">Chemotaxis</keyword>
<feature type="domain" description="CheC-like protein" evidence="3">
    <location>
        <begin position="11"/>
        <end position="47"/>
    </location>
</feature>
<evidence type="ECO:0000256" key="1">
    <source>
        <dbReference type="ARBA" id="ARBA00022500"/>
    </source>
</evidence>
<accession>A0A644W3X4</accession>
<keyword evidence="2 4" id="KW-0378">Hydrolase</keyword>
<dbReference type="PANTHER" id="PTHR43693:SF1">
    <property type="entry name" value="PROTEIN PHOSPHATASE CHEZ"/>
    <property type="match status" value="1"/>
</dbReference>
<dbReference type="AlphaFoldDB" id="A0A644W3X4"/>
<dbReference type="GO" id="GO:0006935">
    <property type="term" value="P:chemotaxis"/>
    <property type="evidence" value="ECO:0007669"/>
    <property type="project" value="UniProtKB-KW"/>
</dbReference>
<dbReference type="SUPFAM" id="SSF103039">
    <property type="entry name" value="CheC-like"/>
    <property type="match status" value="1"/>
</dbReference>
<evidence type="ECO:0000256" key="2">
    <source>
        <dbReference type="ARBA" id="ARBA00022801"/>
    </source>
</evidence>
<dbReference type="PANTHER" id="PTHR43693">
    <property type="entry name" value="PROTEIN PHOSPHATASE CHEZ"/>
    <property type="match status" value="1"/>
</dbReference>
<dbReference type="GO" id="GO:0016787">
    <property type="term" value="F:hydrolase activity"/>
    <property type="evidence" value="ECO:0007669"/>
    <property type="project" value="UniProtKB-KW"/>
</dbReference>
<protein>
    <submittedName>
        <fullName evidence="4">CheY-P phosphatase CheC</fullName>
        <ecNumber evidence="4">3.-.-.-</ecNumber>
    </submittedName>
</protein>
<dbReference type="CDD" id="cd17909">
    <property type="entry name" value="CheC_ClassI"/>
    <property type="match status" value="1"/>
</dbReference>
<evidence type="ECO:0000313" key="4">
    <source>
        <dbReference type="EMBL" id="MPL97402.1"/>
    </source>
</evidence>
<feature type="domain" description="CheC-like protein" evidence="3">
    <location>
        <begin position="115"/>
        <end position="143"/>
    </location>
</feature>
<proteinExistence type="predicted"/>